<dbReference type="Gene3D" id="3.90.1140.10">
    <property type="entry name" value="Cyclic phosphodiesterase"/>
    <property type="match status" value="1"/>
</dbReference>
<dbReference type="GO" id="GO:0005634">
    <property type="term" value="C:nucleus"/>
    <property type="evidence" value="ECO:0000318"/>
    <property type="project" value="GO_Central"/>
</dbReference>
<dbReference type="InterPro" id="IPR009210">
    <property type="entry name" value="ASCC1"/>
</dbReference>
<dbReference type="PANTHER" id="PTHR13360">
    <property type="entry name" value="ACTIVATING SIGNAL COINTEGRATOR 1 COMPLEX SUBUNIT 1"/>
    <property type="match status" value="1"/>
</dbReference>
<reference evidence="3" key="1">
    <citation type="submission" date="2006-10" db="EMBL/GenBank/DDBJ databases">
        <authorList>
            <person name="Amadeo P."/>
            <person name="Zhao Q."/>
            <person name="Wortman J."/>
            <person name="Fraser-Liggett C."/>
            <person name="Carlton J."/>
        </authorList>
    </citation>
    <scope>NUCLEOTIDE SEQUENCE</scope>
    <source>
        <strain evidence="3">G3</strain>
    </source>
</reference>
<evidence type="ECO:0000259" key="1">
    <source>
        <dbReference type="Pfam" id="PF00013"/>
    </source>
</evidence>
<feature type="domain" description="A-kinase anchor protein 7-like phosphoesterase" evidence="2">
    <location>
        <begin position="122"/>
        <end position="316"/>
    </location>
</feature>
<reference evidence="3" key="2">
    <citation type="journal article" date="2007" name="Science">
        <title>Draft genome sequence of the sexually transmitted pathogen Trichomonas vaginalis.</title>
        <authorList>
            <person name="Carlton J.M."/>
            <person name="Hirt R.P."/>
            <person name="Silva J.C."/>
            <person name="Delcher A.L."/>
            <person name="Schatz M."/>
            <person name="Zhao Q."/>
            <person name="Wortman J.R."/>
            <person name="Bidwell S.L."/>
            <person name="Alsmark U.C.M."/>
            <person name="Besteiro S."/>
            <person name="Sicheritz-Ponten T."/>
            <person name="Noel C.J."/>
            <person name="Dacks J.B."/>
            <person name="Foster P.G."/>
            <person name="Simillion C."/>
            <person name="Van de Peer Y."/>
            <person name="Miranda-Saavedra D."/>
            <person name="Barton G.J."/>
            <person name="Westrop G.D."/>
            <person name="Mueller S."/>
            <person name="Dessi D."/>
            <person name="Fiori P.L."/>
            <person name="Ren Q."/>
            <person name="Paulsen I."/>
            <person name="Zhang H."/>
            <person name="Bastida-Corcuera F.D."/>
            <person name="Simoes-Barbosa A."/>
            <person name="Brown M.T."/>
            <person name="Hayes R.D."/>
            <person name="Mukherjee M."/>
            <person name="Okumura C.Y."/>
            <person name="Schneider R."/>
            <person name="Smith A.J."/>
            <person name="Vanacova S."/>
            <person name="Villalvazo M."/>
            <person name="Haas B.J."/>
            <person name="Pertea M."/>
            <person name="Feldblyum T.V."/>
            <person name="Utterback T.R."/>
            <person name="Shu C.L."/>
            <person name="Osoegawa K."/>
            <person name="de Jong P.J."/>
            <person name="Hrdy I."/>
            <person name="Horvathova L."/>
            <person name="Zubacova Z."/>
            <person name="Dolezal P."/>
            <person name="Malik S.B."/>
            <person name="Logsdon J.M. Jr."/>
            <person name="Henze K."/>
            <person name="Gupta A."/>
            <person name="Wang C.C."/>
            <person name="Dunne R.L."/>
            <person name="Upcroft J.A."/>
            <person name="Upcroft P."/>
            <person name="White O."/>
            <person name="Salzberg S.L."/>
            <person name="Tang P."/>
            <person name="Chiu C.-H."/>
            <person name="Lee Y.-S."/>
            <person name="Embley T.M."/>
            <person name="Coombs G.H."/>
            <person name="Mottram J.C."/>
            <person name="Tachezy J."/>
            <person name="Fraser-Liggett C.M."/>
            <person name="Johnson P.J."/>
        </authorList>
    </citation>
    <scope>NUCLEOTIDE SEQUENCE [LARGE SCALE GENOMIC DNA]</scope>
    <source>
        <strain evidence="3">G3</strain>
    </source>
</reference>
<evidence type="ECO:0000313" key="4">
    <source>
        <dbReference type="Proteomes" id="UP000001542"/>
    </source>
</evidence>
<dbReference type="Proteomes" id="UP000001542">
    <property type="component" value="Unassembled WGS sequence"/>
</dbReference>
<gene>
    <name evidence="3" type="ORF">TVAG_026320</name>
</gene>
<dbReference type="PANTHER" id="PTHR13360:SF1">
    <property type="entry name" value="ACTIVATING SIGNAL COINTEGRATOR 1 COMPLEX SUBUNIT 1"/>
    <property type="match status" value="1"/>
</dbReference>
<dbReference type="Pfam" id="PF10469">
    <property type="entry name" value="AKAP7_NLS"/>
    <property type="match status" value="1"/>
</dbReference>
<dbReference type="RefSeq" id="XP_001326534.1">
    <property type="nucleotide sequence ID" value="XM_001326499.1"/>
</dbReference>
<dbReference type="KEGG" id="tva:4772299"/>
<keyword evidence="4" id="KW-1185">Reference proteome</keyword>
<dbReference type="CDD" id="cd00105">
    <property type="entry name" value="KH-I"/>
    <property type="match status" value="1"/>
</dbReference>
<dbReference type="InterPro" id="IPR019510">
    <property type="entry name" value="AKAP7-like_phosphoesterase"/>
</dbReference>
<dbReference type="InParanoid" id="A2DZ35"/>
<dbReference type="GO" id="GO:0003723">
    <property type="term" value="F:RNA binding"/>
    <property type="evidence" value="ECO:0007669"/>
    <property type="project" value="InterPro"/>
</dbReference>
<name>A2DZ35_TRIV3</name>
<dbReference type="GO" id="GO:0006355">
    <property type="term" value="P:regulation of DNA-templated transcription"/>
    <property type="evidence" value="ECO:0000318"/>
    <property type="project" value="GO_Central"/>
</dbReference>
<dbReference type="InterPro" id="IPR004088">
    <property type="entry name" value="KH_dom_type_1"/>
</dbReference>
<dbReference type="InterPro" id="IPR036612">
    <property type="entry name" value="KH_dom_type_1_sf"/>
</dbReference>
<feature type="domain" description="K Homology" evidence="1">
    <location>
        <begin position="60"/>
        <end position="110"/>
    </location>
</feature>
<dbReference type="SUPFAM" id="SSF54791">
    <property type="entry name" value="Eukaryotic type KH-domain (KH-domain type I)"/>
    <property type="match status" value="1"/>
</dbReference>
<dbReference type="Pfam" id="PF00013">
    <property type="entry name" value="KH_1"/>
    <property type="match status" value="1"/>
</dbReference>
<protein>
    <submittedName>
        <fullName evidence="3">KH domain containing protein</fullName>
    </submittedName>
</protein>
<accession>A2DZ35</accession>
<evidence type="ECO:0000259" key="2">
    <source>
        <dbReference type="Pfam" id="PF10469"/>
    </source>
</evidence>
<organism evidence="3 4">
    <name type="scientific">Trichomonas vaginalis (strain ATCC PRA-98 / G3)</name>
    <dbReference type="NCBI Taxonomy" id="412133"/>
    <lineage>
        <taxon>Eukaryota</taxon>
        <taxon>Metamonada</taxon>
        <taxon>Parabasalia</taxon>
        <taxon>Trichomonadida</taxon>
        <taxon>Trichomonadidae</taxon>
        <taxon>Trichomonas</taxon>
    </lineage>
</organism>
<sequence length="334" mass="37151">MAYRMFECPGAPDHVLLKTENGMMFRLHGNCVQENTDAFAEKTASKDVKGSVEFPTVLRDQLLGPKKVHLNELRKSTGCRIVVSDCQNTNVFVISSNSQTKLDEAITVIRAHIDSVIAAQPYTHYVCIPTVENATFCNSVRDFLGRVHNICKLSPDAFDNVYRLNVLLCSLRLLDEESISKAADVMKKAVKSYDWTVEFTSEIQGVNSYGQTDEGPKSYVAQFRGSNVSLNMKDLQAVLVEDFRNAGIDVIDVPQSLNITLIKKAWAVGNGWALPSIAELGADTKLTPAPITSVALCQRYATKQQQFYFVISSYKLGPHEVEEEEKQEKEAADE</sequence>
<dbReference type="EMBL" id="DS113272">
    <property type="protein sequence ID" value="EAY14311.1"/>
    <property type="molecule type" value="Genomic_DNA"/>
</dbReference>
<dbReference type="VEuPathDB" id="TrichDB:TVAGG3_0504780"/>
<dbReference type="VEuPathDB" id="TrichDB:TVAG_026320"/>
<dbReference type="AlphaFoldDB" id="A2DZ35"/>
<dbReference type="SMR" id="A2DZ35"/>
<proteinExistence type="predicted"/>
<evidence type="ECO:0000313" key="3">
    <source>
        <dbReference type="EMBL" id="EAY14311.1"/>
    </source>
</evidence>
<dbReference type="GO" id="GO:0006307">
    <property type="term" value="P:DNA alkylation repair"/>
    <property type="evidence" value="ECO:0007669"/>
    <property type="project" value="InterPro"/>
</dbReference>